<evidence type="ECO:0000259" key="17">
    <source>
        <dbReference type="PROSITE" id="PS50979"/>
    </source>
</evidence>
<dbReference type="GO" id="GO:0046872">
    <property type="term" value="F:metal ion binding"/>
    <property type="evidence" value="ECO:0007669"/>
    <property type="project" value="UniProtKB-KW"/>
</dbReference>
<keyword evidence="6 14" id="KW-0547">Nucleotide-binding</keyword>
<dbReference type="SUPFAM" id="SSF56059">
    <property type="entry name" value="Glutathione synthetase ATP-binding domain-like"/>
    <property type="match status" value="1"/>
</dbReference>
<dbReference type="PROSITE" id="PS00866">
    <property type="entry name" value="CPSASE_1"/>
    <property type="match status" value="1"/>
</dbReference>
<reference evidence="18" key="1">
    <citation type="submission" date="2025-08" db="UniProtKB">
        <authorList>
            <consortium name="Ensembl"/>
        </authorList>
    </citation>
    <scope>IDENTIFICATION</scope>
</reference>
<organism evidence="18 19">
    <name type="scientific">Haplochromis burtoni</name>
    <name type="common">Burton's mouthbrooder</name>
    <name type="synonym">Chromis burtoni</name>
    <dbReference type="NCBI Taxonomy" id="8153"/>
    <lineage>
        <taxon>Eukaryota</taxon>
        <taxon>Metazoa</taxon>
        <taxon>Chordata</taxon>
        <taxon>Craniata</taxon>
        <taxon>Vertebrata</taxon>
        <taxon>Euteleostomi</taxon>
        <taxon>Actinopterygii</taxon>
        <taxon>Neopterygii</taxon>
        <taxon>Teleostei</taxon>
        <taxon>Neoteleostei</taxon>
        <taxon>Acanthomorphata</taxon>
        <taxon>Ovalentaria</taxon>
        <taxon>Cichlomorphae</taxon>
        <taxon>Cichliformes</taxon>
        <taxon>Cichlidae</taxon>
        <taxon>African cichlids</taxon>
        <taxon>Pseudocrenilabrinae</taxon>
        <taxon>Haplochromini</taxon>
        <taxon>Haplochromis</taxon>
    </lineage>
</organism>
<evidence type="ECO:0000256" key="14">
    <source>
        <dbReference type="PROSITE-ProRule" id="PRU00409"/>
    </source>
</evidence>
<dbReference type="PANTHER" id="PTHR18866">
    <property type="entry name" value="CARBOXYLASE:PYRUVATE/ACETYL-COA/PROPIONYL-COA CARBOXYLASE"/>
    <property type="match status" value="1"/>
</dbReference>
<proteinExistence type="predicted"/>
<dbReference type="InterPro" id="IPR041265">
    <property type="entry name" value="PCC_BT"/>
</dbReference>
<evidence type="ECO:0000313" key="18">
    <source>
        <dbReference type="Ensembl" id="ENSHBUP00000029518.1"/>
    </source>
</evidence>
<evidence type="ECO:0000256" key="2">
    <source>
        <dbReference type="ARBA" id="ARBA00005060"/>
    </source>
</evidence>
<dbReference type="InterPro" id="IPR005482">
    <property type="entry name" value="Biotin_COase_C"/>
</dbReference>
<dbReference type="SUPFAM" id="SSF52440">
    <property type="entry name" value="PreATP-grasp domain"/>
    <property type="match status" value="1"/>
</dbReference>
<evidence type="ECO:0000256" key="9">
    <source>
        <dbReference type="ARBA" id="ARBA00022963"/>
    </source>
</evidence>
<protein>
    <recommendedName>
        <fullName evidence="3">propionyl-CoA carboxylase</fullName>
        <ecNumber evidence="3">6.4.1.3</ecNumber>
    </recommendedName>
</protein>
<dbReference type="InterPro" id="IPR011054">
    <property type="entry name" value="Rudment_hybrid_motif"/>
</dbReference>
<evidence type="ECO:0000256" key="1">
    <source>
        <dbReference type="ARBA" id="ARBA00001953"/>
    </source>
</evidence>
<dbReference type="SUPFAM" id="SSF51246">
    <property type="entry name" value="Rudiment single hybrid motif"/>
    <property type="match status" value="1"/>
</dbReference>
<keyword evidence="9" id="KW-0442">Lipid degradation</keyword>
<dbReference type="FunFam" id="3.30.1490.20:FF:000018">
    <property type="entry name" value="Biotin carboxylase"/>
    <property type="match status" value="1"/>
</dbReference>
<feature type="domain" description="ATP-grasp" evidence="16">
    <location>
        <begin position="116"/>
        <end position="335"/>
    </location>
</feature>
<dbReference type="GO" id="GO:0009374">
    <property type="term" value="F:biotin binding"/>
    <property type="evidence" value="ECO:0007669"/>
    <property type="project" value="UniProtKB-ARBA"/>
</dbReference>
<dbReference type="AlphaFoldDB" id="A0A3Q2WS23"/>
<dbReference type="InterPro" id="IPR050856">
    <property type="entry name" value="Biotin_carboxylase_complex"/>
</dbReference>
<keyword evidence="19" id="KW-1185">Reference proteome</keyword>
<keyword evidence="8" id="KW-0460">Magnesium</keyword>
<dbReference type="Gene3D" id="2.40.50.100">
    <property type="match status" value="1"/>
</dbReference>
<dbReference type="Pfam" id="PF18140">
    <property type="entry name" value="PCC_BT"/>
    <property type="match status" value="1"/>
</dbReference>
<dbReference type="Proteomes" id="UP000264840">
    <property type="component" value="Unplaced"/>
</dbReference>
<dbReference type="Gene3D" id="3.30.700.30">
    <property type="match status" value="1"/>
</dbReference>
<name>A0A3Q2WS23_HAPBU</name>
<keyword evidence="5" id="KW-0479">Metal-binding</keyword>
<keyword evidence="12" id="KW-0092">Biotin</keyword>
<dbReference type="Pfam" id="PF02786">
    <property type="entry name" value="CPSase_L_D2"/>
    <property type="match status" value="1"/>
</dbReference>
<dbReference type="InterPro" id="IPR000089">
    <property type="entry name" value="Biotin_lipoyl"/>
</dbReference>
<dbReference type="InterPro" id="IPR005479">
    <property type="entry name" value="CPAse_ATP-bd"/>
</dbReference>
<dbReference type="InterPro" id="IPR011053">
    <property type="entry name" value="Single_hybrid_motif"/>
</dbReference>
<dbReference type="InterPro" id="IPR005481">
    <property type="entry name" value="BC-like_N"/>
</dbReference>
<keyword evidence="7 14" id="KW-0067">ATP-binding</keyword>
<dbReference type="GeneTree" id="ENSGT00940000156083"/>
<dbReference type="OMA" id="IGPKHYS"/>
<evidence type="ECO:0000256" key="3">
    <source>
        <dbReference type="ARBA" id="ARBA00013050"/>
    </source>
</evidence>
<dbReference type="InterPro" id="IPR011761">
    <property type="entry name" value="ATP-grasp"/>
</dbReference>
<dbReference type="FunFam" id="3.40.50.20:FF:000010">
    <property type="entry name" value="Propionyl-CoA carboxylase subunit alpha"/>
    <property type="match status" value="1"/>
</dbReference>
<comment type="pathway">
    <text evidence="2">Metabolic intermediate metabolism; propanoyl-CoA degradation; succinyl-CoA from propanoyl-CoA: step 1/3.</text>
</comment>
<evidence type="ECO:0000313" key="19">
    <source>
        <dbReference type="Proteomes" id="UP000264840"/>
    </source>
</evidence>
<evidence type="ECO:0000256" key="11">
    <source>
        <dbReference type="ARBA" id="ARBA00023211"/>
    </source>
</evidence>
<dbReference type="GO" id="GO:0016042">
    <property type="term" value="P:lipid catabolic process"/>
    <property type="evidence" value="ECO:0007669"/>
    <property type="project" value="UniProtKB-KW"/>
</dbReference>
<comment type="cofactor">
    <cofactor evidence="1">
        <name>biotin</name>
        <dbReference type="ChEBI" id="CHEBI:57586"/>
    </cofactor>
</comment>
<keyword evidence="4" id="KW-0436">Ligase</keyword>
<dbReference type="SUPFAM" id="SSF51230">
    <property type="entry name" value="Single hybrid motif"/>
    <property type="match status" value="1"/>
</dbReference>
<dbReference type="Pfam" id="PF00289">
    <property type="entry name" value="Biotin_carb_N"/>
    <property type="match status" value="1"/>
</dbReference>
<evidence type="ECO:0000256" key="7">
    <source>
        <dbReference type="ARBA" id="ARBA00022840"/>
    </source>
</evidence>
<sequence>IANRGEIACRVIKTCKKMGIQTVAVHSDVDSSAVHVKMADEAVCVGSAPTSKSYLNMDAIMDAIRVTGAQAVHPGYGFLSENKEFAKRLAAEGVAFIGPDTHAIQAMGDKIESKLIAKAAKVNTIPGFDGVVKTAEEAVKIAQQIGYPVMIKASAGGGGKGMRIAWNDEETREGFRFSSQEAASSFGDDRLLIEKYIDNPRHIEIQVLADKHGNALWLNERECSIQRRNQKVVEEAPRLVRRFWASQLFVSVKNPRQTRRRIEISQQNHADPYKSFGLPSIGRLSQYQEPLNLDKVRVDSGIQEGSDISIYYDPMISKLITYGATRAEALGRMEDALDNYVIRGVTHNIPLLREIITHPRFVSGHISTNFLPEVYPDGFKGHQLEADAKRELLASAAVLYIAAELRSAKVLSTQRVASTPVKSSHWELCVELGEERQDVQISKSGTVYTVEIDGAKVEVWGALNLASPLLPLTVNGTHRMLQCLSRDAAGGIVLQYLGTLFKVRVLSKLAAELNSYMPEKASEDTSSILRSPMPGTVVAVSVKPGDTVAEGQEICVIEAMKMQNSLTAVKQAKVTGNVTVTPITRLQ</sequence>
<comment type="catalytic activity">
    <reaction evidence="13">
        <text>propanoyl-CoA + hydrogencarbonate + ATP = (S)-methylmalonyl-CoA + ADP + phosphate + H(+)</text>
        <dbReference type="Rhea" id="RHEA:23720"/>
        <dbReference type="ChEBI" id="CHEBI:15378"/>
        <dbReference type="ChEBI" id="CHEBI:17544"/>
        <dbReference type="ChEBI" id="CHEBI:30616"/>
        <dbReference type="ChEBI" id="CHEBI:43474"/>
        <dbReference type="ChEBI" id="CHEBI:57327"/>
        <dbReference type="ChEBI" id="CHEBI:57392"/>
        <dbReference type="ChEBI" id="CHEBI:456216"/>
        <dbReference type="EC" id="6.4.1.3"/>
    </reaction>
    <physiologicalReaction direction="left-to-right" evidence="13">
        <dbReference type="Rhea" id="RHEA:23721"/>
    </physiologicalReaction>
</comment>
<evidence type="ECO:0000256" key="10">
    <source>
        <dbReference type="ARBA" id="ARBA00023098"/>
    </source>
</evidence>
<dbReference type="PROSITE" id="PS50968">
    <property type="entry name" value="BIOTINYL_LIPOYL"/>
    <property type="match status" value="1"/>
</dbReference>
<accession>A0A3Q2WS23</accession>
<dbReference type="EC" id="6.4.1.3" evidence="3"/>
<evidence type="ECO:0000256" key="4">
    <source>
        <dbReference type="ARBA" id="ARBA00022598"/>
    </source>
</evidence>
<dbReference type="GO" id="GO:0004658">
    <property type="term" value="F:propionyl-CoA carboxylase activity"/>
    <property type="evidence" value="ECO:0007669"/>
    <property type="project" value="UniProtKB-EC"/>
</dbReference>
<dbReference type="InterPro" id="IPR011764">
    <property type="entry name" value="Biotin_carboxylation_dom"/>
</dbReference>
<evidence type="ECO:0000256" key="5">
    <source>
        <dbReference type="ARBA" id="ARBA00022723"/>
    </source>
</evidence>
<feature type="domain" description="Biotin carboxylation" evidence="17">
    <location>
        <begin position="1"/>
        <end position="376"/>
    </location>
</feature>
<dbReference type="SMART" id="SM00878">
    <property type="entry name" value="Biotin_carb_C"/>
    <property type="match status" value="1"/>
</dbReference>
<dbReference type="Ensembl" id="ENSHBUT00000019683.1">
    <property type="protein sequence ID" value="ENSHBUP00000029518.1"/>
    <property type="gene ID" value="ENSHBUG00000014027.1"/>
</dbReference>
<dbReference type="PROSITE" id="PS50979">
    <property type="entry name" value="BC"/>
    <property type="match status" value="1"/>
</dbReference>
<feature type="domain" description="Lipoyl-binding" evidence="15">
    <location>
        <begin position="520"/>
        <end position="587"/>
    </location>
</feature>
<dbReference type="GO" id="GO:0005739">
    <property type="term" value="C:mitochondrion"/>
    <property type="evidence" value="ECO:0007669"/>
    <property type="project" value="TreeGrafter"/>
</dbReference>
<dbReference type="STRING" id="8153.ENSHBUP00000029518"/>
<evidence type="ECO:0000259" key="15">
    <source>
        <dbReference type="PROSITE" id="PS50968"/>
    </source>
</evidence>
<dbReference type="Gene3D" id="3.30.470.20">
    <property type="entry name" value="ATP-grasp fold, B domain"/>
    <property type="match status" value="2"/>
</dbReference>
<keyword evidence="11" id="KW-0464">Manganese</keyword>
<evidence type="ECO:0000256" key="12">
    <source>
        <dbReference type="ARBA" id="ARBA00023267"/>
    </source>
</evidence>
<reference evidence="18" key="2">
    <citation type="submission" date="2025-09" db="UniProtKB">
        <authorList>
            <consortium name="Ensembl"/>
        </authorList>
    </citation>
    <scope>IDENTIFICATION</scope>
</reference>
<dbReference type="GO" id="GO:0005524">
    <property type="term" value="F:ATP binding"/>
    <property type="evidence" value="ECO:0007669"/>
    <property type="project" value="UniProtKB-UniRule"/>
</dbReference>
<dbReference type="InterPro" id="IPR016185">
    <property type="entry name" value="PreATP-grasp_dom_sf"/>
</dbReference>
<evidence type="ECO:0000256" key="6">
    <source>
        <dbReference type="ARBA" id="ARBA00022741"/>
    </source>
</evidence>
<dbReference type="UniPathway" id="UPA00945">
    <property type="reaction ID" value="UER00908"/>
</dbReference>
<dbReference type="PANTHER" id="PTHR18866:SF33">
    <property type="entry name" value="METHYLCROTONOYL-COA CARBOXYLASE SUBUNIT ALPHA, MITOCHONDRIAL-RELATED"/>
    <property type="match status" value="1"/>
</dbReference>
<dbReference type="InterPro" id="IPR001882">
    <property type="entry name" value="Biotin_BS"/>
</dbReference>
<evidence type="ECO:0000259" key="16">
    <source>
        <dbReference type="PROSITE" id="PS50975"/>
    </source>
</evidence>
<dbReference type="PROSITE" id="PS50975">
    <property type="entry name" value="ATP_GRASP"/>
    <property type="match status" value="1"/>
</dbReference>
<dbReference type="Pfam" id="PF02785">
    <property type="entry name" value="Biotin_carb_C"/>
    <property type="match status" value="1"/>
</dbReference>
<evidence type="ECO:0000256" key="8">
    <source>
        <dbReference type="ARBA" id="ARBA00022842"/>
    </source>
</evidence>
<dbReference type="PROSITE" id="PS00188">
    <property type="entry name" value="BIOTIN"/>
    <property type="match status" value="1"/>
</dbReference>
<keyword evidence="10" id="KW-0443">Lipid metabolism</keyword>
<dbReference type="Pfam" id="PF00364">
    <property type="entry name" value="Biotin_lipoyl"/>
    <property type="match status" value="1"/>
</dbReference>
<evidence type="ECO:0000256" key="13">
    <source>
        <dbReference type="ARBA" id="ARBA00049495"/>
    </source>
</evidence>
<dbReference type="CDD" id="cd06850">
    <property type="entry name" value="biotinyl_domain"/>
    <property type="match status" value="1"/>
</dbReference>